<feature type="coiled-coil region" evidence="1">
    <location>
        <begin position="17"/>
        <end position="70"/>
    </location>
</feature>
<evidence type="ECO:0000313" key="3">
    <source>
        <dbReference type="EMBL" id="KAF5312060.1"/>
    </source>
</evidence>
<reference evidence="3 4" key="1">
    <citation type="journal article" date="2020" name="ISME J.">
        <title>Uncovering the hidden diversity of litter-decomposition mechanisms in mushroom-forming fungi.</title>
        <authorList>
            <person name="Floudas D."/>
            <person name="Bentzer J."/>
            <person name="Ahren D."/>
            <person name="Johansson T."/>
            <person name="Persson P."/>
            <person name="Tunlid A."/>
        </authorList>
    </citation>
    <scope>NUCLEOTIDE SEQUENCE [LARGE SCALE GENOMIC DNA]</scope>
    <source>
        <strain evidence="3 4">CBS 101986</strain>
    </source>
</reference>
<evidence type="ECO:0000256" key="1">
    <source>
        <dbReference type="SAM" id="Coils"/>
    </source>
</evidence>
<keyword evidence="4" id="KW-1185">Reference proteome</keyword>
<feature type="region of interest" description="Disordered" evidence="2">
    <location>
        <begin position="86"/>
        <end position="115"/>
    </location>
</feature>
<organism evidence="3 4">
    <name type="scientific">Psilocybe cf. subviscida</name>
    <dbReference type="NCBI Taxonomy" id="2480587"/>
    <lineage>
        <taxon>Eukaryota</taxon>
        <taxon>Fungi</taxon>
        <taxon>Dikarya</taxon>
        <taxon>Basidiomycota</taxon>
        <taxon>Agaricomycotina</taxon>
        <taxon>Agaricomycetes</taxon>
        <taxon>Agaricomycetidae</taxon>
        <taxon>Agaricales</taxon>
        <taxon>Agaricineae</taxon>
        <taxon>Strophariaceae</taxon>
        <taxon>Psilocybe</taxon>
    </lineage>
</organism>
<comment type="caution">
    <text evidence="3">The sequence shown here is derived from an EMBL/GenBank/DDBJ whole genome shotgun (WGS) entry which is preliminary data.</text>
</comment>
<evidence type="ECO:0000256" key="2">
    <source>
        <dbReference type="SAM" id="MobiDB-lite"/>
    </source>
</evidence>
<dbReference type="AlphaFoldDB" id="A0A8H5AW93"/>
<dbReference type="EMBL" id="JAACJJ010000056">
    <property type="protein sequence ID" value="KAF5312060.1"/>
    <property type="molecule type" value="Genomic_DNA"/>
</dbReference>
<proteinExistence type="predicted"/>
<evidence type="ECO:0000313" key="4">
    <source>
        <dbReference type="Proteomes" id="UP000567179"/>
    </source>
</evidence>
<sequence length="115" mass="11969">MVLPTSNGDNKVDPTAITASKNEIDGLEADIAEISELAQTNPALLGGDDVAQLLERLSSAENVADGVESKLDSVLQNLDKLLAALDGAGQQQPTDAKEAAHEPKAADGTTEFKEQ</sequence>
<dbReference type="OrthoDB" id="2595043at2759"/>
<name>A0A8H5AW93_9AGAR</name>
<accession>A0A8H5AW93</accession>
<gene>
    <name evidence="3" type="ORF">D9619_002708</name>
</gene>
<protein>
    <submittedName>
        <fullName evidence="3">Uncharacterized protein</fullName>
    </submittedName>
</protein>
<keyword evidence="1" id="KW-0175">Coiled coil</keyword>
<feature type="compositionally biased region" description="Basic and acidic residues" evidence="2">
    <location>
        <begin position="95"/>
        <end position="115"/>
    </location>
</feature>
<dbReference type="Proteomes" id="UP000567179">
    <property type="component" value="Unassembled WGS sequence"/>
</dbReference>